<accession>A0A6N9HCH5</accession>
<organism evidence="2 3">
    <name type="scientific">Pseudoduganella guangdongensis</name>
    <dbReference type="NCBI Taxonomy" id="2692179"/>
    <lineage>
        <taxon>Bacteria</taxon>
        <taxon>Pseudomonadati</taxon>
        <taxon>Pseudomonadota</taxon>
        <taxon>Betaproteobacteria</taxon>
        <taxon>Burkholderiales</taxon>
        <taxon>Oxalobacteraceae</taxon>
        <taxon>Telluria group</taxon>
        <taxon>Pseudoduganella</taxon>
    </lineage>
</organism>
<dbReference type="RefSeq" id="WP_161023843.1">
    <property type="nucleotide sequence ID" value="NZ_WWCJ01000001.1"/>
</dbReference>
<dbReference type="PANTHER" id="PTHR21621:SF0">
    <property type="entry name" value="BETA-CITRYLGLUTAMATE SYNTHASE B-RELATED"/>
    <property type="match status" value="1"/>
</dbReference>
<dbReference type="InterPro" id="IPR013815">
    <property type="entry name" value="ATP_grasp_subdomain_1"/>
</dbReference>
<dbReference type="GO" id="GO:0018169">
    <property type="term" value="F:ribosomal S6-glutamic acid ligase activity"/>
    <property type="evidence" value="ECO:0007669"/>
    <property type="project" value="TreeGrafter"/>
</dbReference>
<dbReference type="PANTHER" id="PTHR21621">
    <property type="entry name" value="RIBOSOMAL PROTEIN S6 MODIFICATION PROTEIN"/>
    <property type="match status" value="1"/>
</dbReference>
<gene>
    <name evidence="2" type="ORF">GTP41_01890</name>
</gene>
<dbReference type="Pfam" id="PF21068">
    <property type="entry name" value="ATPgraspMvdD"/>
    <property type="match status" value="1"/>
</dbReference>
<dbReference type="GO" id="GO:0009432">
    <property type="term" value="P:SOS response"/>
    <property type="evidence" value="ECO:0007669"/>
    <property type="project" value="TreeGrafter"/>
</dbReference>
<name>A0A6N9HCH5_9BURK</name>
<dbReference type="GO" id="GO:0005524">
    <property type="term" value="F:ATP binding"/>
    <property type="evidence" value="ECO:0007669"/>
    <property type="project" value="InterPro"/>
</dbReference>
<sequence length="373" mass="42365">MHSVFIPSMIGDTDSIFVKIALENEGARAVRMIGDNFPTQQTSSLYVSDGGKFTGYYECINDRTRIAFSDFDVVWLRRPRWPRIPNNLDPRDGKMAKQECDHFVRSVFFSAWDSAVWVNSMEGRRRANSKLLQLREAVSLGFPVPTTLVSNNPNDIREFLDSSDDACIVKPILGTSWIEDGRVFVSYTSDIAVDALPADDAIRACPSIYQKKIVKEFEVRIVFFGKQSFALKLHSQDICGAETDWRIVDTYRLNVAEIVVPDSVHRFCVRLMTKLKIVHGSFDFAVDSNGNWVFFEVNEAGQFLWMETLAPQLPILDAMTQFLLKPSDDFVYIPGSEINRMTDVAKTQRFSELLADEKENEKILTATSVDYSS</sequence>
<dbReference type="InterPro" id="IPR048936">
    <property type="entry name" value="MvdD-like_ATPgrasp"/>
</dbReference>
<keyword evidence="3" id="KW-1185">Reference proteome</keyword>
<comment type="caution">
    <text evidence="2">The sequence shown here is derived from an EMBL/GenBank/DDBJ whole genome shotgun (WGS) entry which is preliminary data.</text>
</comment>
<evidence type="ECO:0000259" key="1">
    <source>
        <dbReference type="Pfam" id="PF21068"/>
    </source>
</evidence>
<reference evidence="2 3" key="1">
    <citation type="submission" date="2019-12" db="EMBL/GenBank/DDBJ databases">
        <title>Novel species isolated from a subtropical stream in China.</title>
        <authorList>
            <person name="Lu H."/>
        </authorList>
    </citation>
    <scope>NUCLEOTIDE SEQUENCE [LARGE SCALE GENOMIC DNA]</scope>
    <source>
        <strain evidence="2 3">DS3</strain>
    </source>
</reference>
<dbReference type="GO" id="GO:0005737">
    <property type="term" value="C:cytoplasm"/>
    <property type="evidence" value="ECO:0007669"/>
    <property type="project" value="TreeGrafter"/>
</dbReference>
<protein>
    <recommendedName>
        <fullName evidence="1">MvdD-like pre-ATP grasp domain-containing protein</fullName>
    </recommendedName>
</protein>
<dbReference type="SUPFAM" id="SSF56059">
    <property type="entry name" value="Glutathione synthetase ATP-binding domain-like"/>
    <property type="match status" value="1"/>
</dbReference>
<dbReference type="EMBL" id="WWCJ01000001">
    <property type="protein sequence ID" value="MYN00842.1"/>
    <property type="molecule type" value="Genomic_DNA"/>
</dbReference>
<dbReference type="Gene3D" id="3.30.470.20">
    <property type="entry name" value="ATP-grasp fold, B domain"/>
    <property type="match status" value="2"/>
</dbReference>
<dbReference type="AlphaFoldDB" id="A0A6N9HCH5"/>
<dbReference type="Proteomes" id="UP000448575">
    <property type="component" value="Unassembled WGS sequence"/>
</dbReference>
<dbReference type="Gene3D" id="3.40.50.20">
    <property type="match status" value="1"/>
</dbReference>
<feature type="domain" description="MvdD-like pre-ATP grasp" evidence="1">
    <location>
        <begin position="9"/>
        <end position="122"/>
    </location>
</feature>
<evidence type="ECO:0000313" key="2">
    <source>
        <dbReference type="EMBL" id="MYN00842.1"/>
    </source>
</evidence>
<evidence type="ECO:0000313" key="3">
    <source>
        <dbReference type="Proteomes" id="UP000448575"/>
    </source>
</evidence>
<dbReference type="Gene3D" id="3.30.1490.20">
    <property type="entry name" value="ATP-grasp fold, A domain"/>
    <property type="match status" value="1"/>
</dbReference>
<proteinExistence type="predicted"/>